<dbReference type="InterPro" id="IPR032942">
    <property type="entry name" value="BPI/LBP/Plunc"/>
</dbReference>
<dbReference type="Gene3D" id="3.15.10.10">
    <property type="entry name" value="Bactericidal permeability-increasing protein, domain 1"/>
    <property type="match status" value="1"/>
</dbReference>
<dbReference type="GeneID" id="100182107"/>
<dbReference type="Pfam" id="PF02886">
    <property type="entry name" value="LBP_BPI_CETP_C"/>
    <property type="match status" value="1"/>
</dbReference>
<evidence type="ECO:0000259" key="2">
    <source>
        <dbReference type="SMART" id="SM00329"/>
    </source>
</evidence>
<dbReference type="InParanoid" id="F6UIC9"/>
<dbReference type="GeneTree" id="ENSGT01100000263546"/>
<reference evidence="3" key="3">
    <citation type="submission" date="2025-08" db="UniProtKB">
        <authorList>
            <consortium name="Ensembl"/>
        </authorList>
    </citation>
    <scope>IDENTIFICATION</scope>
</reference>
<dbReference type="SUPFAM" id="SSF55394">
    <property type="entry name" value="Bactericidal permeability-increasing protein, BPI"/>
    <property type="match status" value="2"/>
</dbReference>
<evidence type="ECO:0000256" key="1">
    <source>
        <dbReference type="SAM" id="SignalP"/>
    </source>
</evidence>
<accession>A0A1W2W9X2</accession>
<dbReference type="KEGG" id="cin:100182107"/>
<evidence type="ECO:0000313" key="3">
    <source>
        <dbReference type="Ensembl" id="ENSCINP00000010862.3"/>
    </source>
</evidence>
<protein>
    <submittedName>
        <fullName evidence="3">Uncharacterized LOC100182107</fullName>
    </submittedName>
</protein>
<feature type="signal peptide" evidence="1">
    <location>
        <begin position="1"/>
        <end position="18"/>
    </location>
</feature>
<dbReference type="InterPro" id="IPR001124">
    <property type="entry name" value="Lipid-bd_serum_glycop_C"/>
</dbReference>
<accession>F6UIC9</accession>
<dbReference type="Gene3D" id="3.15.20.10">
    <property type="entry name" value="Bactericidal permeability-increasing protein, domain 2"/>
    <property type="match status" value="1"/>
</dbReference>
<sequence length="475" mass="50546">MTGKLIAFLSLLALSVNCEHPGIKIKGNYELLEFVKNAVVNFVEEYASLSFENVEATFDIDDGNYKYSLINVSLNALTFGDASRISALPPRVLVFHSTSMGIALGGSYQISSGDSIVNSGDFSAIFTNNNFAAFVELTIQNEVLVAIPTNCVVVGNSQGAIVTGINAYLSPEHQINLNKVVLENLKNTFSSTVCASLRNYLGRSVNNFFATNLAGVPIISTVRMDASVYGPPATVPDFIEIGLNGKCYPGNDSTITYTFPRHALRAFSSSSRMLKLIAGEYTAKTLVHALHSAGLLNVTPAQIAQFVTIPINTLTMSFLMPGFRQYGVKPVSFQISIVNPPDISIASSGVTLSGMAEIGFTVNNNGQKIEALVLESNLTLSGNVIASTSTVGAQITSVQFTLAQKSSLVGDAPVAGLKILLDGIIKRNVVPALNTLLRNGFALPTIYGFNFTNLELALYDGAVELSGNIEGQLAS</sequence>
<proteinExistence type="predicted"/>
<name>F6UIC9_CIOIN</name>
<keyword evidence="1" id="KW-0732">Signal</keyword>
<dbReference type="Ensembl" id="ENSCINT00000010862.3">
    <property type="protein sequence ID" value="ENSCINP00000010862.3"/>
    <property type="gene ID" value="ENSCING00000005281.3"/>
</dbReference>
<feature type="domain" description="Lipid-binding serum glycoprotein C-terminal" evidence="2">
    <location>
        <begin position="268"/>
        <end position="467"/>
    </location>
</feature>
<gene>
    <name evidence="3" type="primary">LOC100182107</name>
</gene>
<evidence type="ECO:0000313" key="4">
    <source>
        <dbReference type="Proteomes" id="UP000008144"/>
    </source>
</evidence>
<dbReference type="HOGENOM" id="CLU_574849_0_0_1"/>
<dbReference type="RefSeq" id="XP_002125170.1">
    <property type="nucleotide sequence ID" value="XM_002125134.4"/>
</dbReference>
<dbReference type="FunCoup" id="F6UIC9">
    <property type="interactions" value="2"/>
</dbReference>
<feature type="chain" id="PRO_5014090226" evidence="1">
    <location>
        <begin position="19"/>
        <end position="475"/>
    </location>
</feature>
<dbReference type="InterPro" id="IPR017943">
    <property type="entry name" value="Bactericidal_perm-incr_a/b_dom"/>
</dbReference>
<dbReference type="AlphaFoldDB" id="F6UIC9"/>
<reference evidence="4" key="1">
    <citation type="journal article" date="2002" name="Science">
        <title>The draft genome of Ciona intestinalis: insights into chordate and vertebrate origins.</title>
        <authorList>
            <person name="Dehal P."/>
            <person name="Satou Y."/>
            <person name="Campbell R.K."/>
            <person name="Chapman J."/>
            <person name="Degnan B."/>
            <person name="De Tomaso A."/>
            <person name="Davidson B."/>
            <person name="Di Gregorio A."/>
            <person name="Gelpke M."/>
            <person name="Goodstein D.M."/>
            <person name="Harafuji N."/>
            <person name="Hastings K.E."/>
            <person name="Ho I."/>
            <person name="Hotta K."/>
            <person name="Huang W."/>
            <person name="Kawashima T."/>
            <person name="Lemaire P."/>
            <person name="Martinez D."/>
            <person name="Meinertzhagen I.A."/>
            <person name="Necula S."/>
            <person name="Nonaka M."/>
            <person name="Putnam N."/>
            <person name="Rash S."/>
            <person name="Saiga H."/>
            <person name="Satake M."/>
            <person name="Terry A."/>
            <person name="Yamada L."/>
            <person name="Wang H.G."/>
            <person name="Awazu S."/>
            <person name="Azumi K."/>
            <person name="Boore J."/>
            <person name="Branno M."/>
            <person name="Chin-Bow S."/>
            <person name="DeSantis R."/>
            <person name="Doyle S."/>
            <person name="Francino P."/>
            <person name="Keys D.N."/>
            <person name="Haga S."/>
            <person name="Hayashi H."/>
            <person name="Hino K."/>
            <person name="Imai K.S."/>
            <person name="Inaba K."/>
            <person name="Kano S."/>
            <person name="Kobayashi K."/>
            <person name="Kobayashi M."/>
            <person name="Lee B.I."/>
            <person name="Makabe K.W."/>
            <person name="Manohar C."/>
            <person name="Matassi G."/>
            <person name="Medina M."/>
            <person name="Mochizuki Y."/>
            <person name="Mount S."/>
            <person name="Morishita T."/>
            <person name="Miura S."/>
            <person name="Nakayama A."/>
            <person name="Nishizaka S."/>
            <person name="Nomoto H."/>
            <person name="Ohta F."/>
            <person name="Oishi K."/>
            <person name="Rigoutsos I."/>
            <person name="Sano M."/>
            <person name="Sasaki A."/>
            <person name="Sasakura Y."/>
            <person name="Shoguchi E."/>
            <person name="Shin-i T."/>
            <person name="Spagnuolo A."/>
            <person name="Stainier D."/>
            <person name="Suzuki M.M."/>
            <person name="Tassy O."/>
            <person name="Takatori N."/>
            <person name="Tokuoka M."/>
            <person name="Yagi K."/>
            <person name="Yoshizaki F."/>
            <person name="Wada S."/>
            <person name="Zhang C."/>
            <person name="Hyatt P.D."/>
            <person name="Larimer F."/>
            <person name="Detter C."/>
            <person name="Doggett N."/>
            <person name="Glavina T."/>
            <person name="Hawkins T."/>
            <person name="Richardson P."/>
            <person name="Lucas S."/>
            <person name="Kohara Y."/>
            <person name="Levine M."/>
            <person name="Satoh N."/>
            <person name="Rokhsar D.S."/>
        </authorList>
    </citation>
    <scope>NUCLEOTIDE SEQUENCE [LARGE SCALE GENOMIC DNA]</scope>
</reference>
<dbReference type="OrthoDB" id="10255543at2759"/>
<dbReference type="GO" id="GO:0005615">
    <property type="term" value="C:extracellular space"/>
    <property type="evidence" value="ECO:0000318"/>
    <property type="project" value="GO_Central"/>
</dbReference>
<dbReference type="PANTHER" id="PTHR10504:SF131">
    <property type="entry name" value="BPI2 DOMAIN-CONTAINING PROTEIN"/>
    <property type="match status" value="1"/>
</dbReference>
<dbReference type="GO" id="GO:0008289">
    <property type="term" value="F:lipid binding"/>
    <property type="evidence" value="ECO:0007669"/>
    <property type="project" value="InterPro"/>
</dbReference>
<dbReference type="SMART" id="SM00329">
    <property type="entry name" value="BPI2"/>
    <property type="match status" value="1"/>
</dbReference>
<reference evidence="3" key="4">
    <citation type="submission" date="2025-09" db="UniProtKB">
        <authorList>
            <consortium name="Ensembl"/>
        </authorList>
    </citation>
    <scope>IDENTIFICATION</scope>
</reference>
<organism evidence="3 4">
    <name type="scientific">Ciona intestinalis</name>
    <name type="common">Transparent sea squirt</name>
    <name type="synonym">Ascidia intestinalis</name>
    <dbReference type="NCBI Taxonomy" id="7719"/>
    <lineage>
        <taxon>Eukaryota</taxon>
        <taxon>Metazoa</taxon>
        <taxon>Chordata</taxon>
        <taxon>Tunicata</taxon>
        <taxon>Ascidiacea</taxon>
        <taxon>Phlebobranchia</taxon>
        <taxon>Cionidae</taxon>
        <taxon>Ciona</taxon>
    </lineage>
</organism>
<keyword evidence="4" id="KW-1185">Reference proteome</keyword>
<dbReference type="PANTHER" id="PTHR10504">
    <property type="entry name" value="BACTERICIDAL PERMEABILITY-INCREASING BPI PROTEIN-RELATED"/>
    <property type="match status" value="1"/>
</dbReference>
<dbReference type="EMBL" id="EAAA01000233">
    <property type="status" value="NOT_ANNOTATED_CDS"/>
    <property type="molecule type" value="Genomic_DNA"/>
</dbReference>
<reference evidence="3" key="2">
    <citation type="journal article" date="2008" name="Genome Biol.">
        <title>Improved genome assembly and evidence-based global gene model set for the chordate Ciona intestinalis: new insight into intron and operon populations.</title>
        <authorList>
            <person name="Satou Y."/>
            <person name="Mineta K."/>
            <person name="Ogasawara M."/>
            <person name="Sasakura Y."/>
            <person name="Shoguchi E."/>
            <person name="Ueno K."/>
            <person name="Yamada L."/>
            <person name="Matsumoto J."/>
            <person name="Wasserscheid J."/>
            <person name="Dewar K."/>
            <person name="Wiley G.B."/>
            <person name="Macmil S.L."/>
            <person name="Roe B.A."/>
            <person name="Zeller R.W."/>
            <person name="Hastings K.E."/>
            <person name="Lemaire P."/>
            <person name="Lindquist E."/>
            <person name="Endo T."/>
            <person name="Hotta K."/>
            <person name="Inaba K."/>
        </authorList>
    </citation>
    <scope>NUCLEOTIDE SEQUENCE [LARGE SCALE GENOMIC DNA]</scope>
    <source>
        <strain evidence="3">wild type</strain>
    </source>
</reference>
<dbReference type="Proteomes" id="UP000008144">
    <property type="component" value="Chromosome 1"/>
</dbReference>